<name>S4PDL1_9NEOP</name>
<organism evidence="1">
    <name type="scientific">Pararge aegeria</name>
    <name type="common">speckled wood butterfly</name>
    <dbReference type="NCBI Taxonomy" id="116150"/>
    <lineage>
        <taxon>Eukaryota</taxon>
        <taxon>Metazoa</taxon>
        <taxon>Ecdysozoa</taxon>
        <taxon>Arthropoda</taxon>
        <taxon>Hexapoda</taxon>
        <taxon>Insecta</taxon>
        <taxon>Pterygota</taxon>
        <taxon>Neoptera</taxon>
        <taxon>Endopterygota</taxon>
        <taxon>Lepidoptera</taxon>
        <taxon>Glossata</taxon>
        <taxon>Ditrysia</taxon>
        <taxon>Papilionoidea</taxon>
        <taxon>Nymphalidae</taxon>
        <taxon>Satyrinae</taxon>
        <taxon>Satyrini</taxon>
        <taxon>Parargina</taxon>
        <taxon>Pararge</taxon>
    </lineage>
</organism>
<dbReference type="EMBL" id="GAIX01007445">
    <property type="protein sequence ID" value="JAA85115.1"/>
    <property type="molecule type" value="Transcribed_RNA"/>
</dbReference>
<evidence type="ECO:0000313" key="1">
    <source>
        <dbReference type="EMBL" id="JAA85115.1"/>
    </source>
</evidence>
<reference evidence="1" key="2">
    <citation type="submission" date="2013-05" db="EMBL/GenBank/DDBJ databases">
        <authorList>
            <person name="Carter J.-M."/>
            <person name="Baker S.C."/>
            <person name="Pink R."/>
            <person name="Carter D.R.F."/>
            <person name="Collins A."/>
            <person name="Tomlin J."/>
            <person name="Gibbs M."/>
            <person name="Breuker C.J."/>
        </authorList>
    </citation>
    <scope>NUCLEOTIDE SEQUENCE</scope>
    <source>
        <tissue evidence="1">Ovary</tissue>
    </source>
</reference>
<dbReference type="AlphaFoldDB" id="S4PDL1"/>
<sequence length="74" mass="8508">MLSLFTVQGIRFPTSRVTKLIEFTMDLSGQMIFGWFCSLLWSFPAGRKYKIIKRASAYIRCRCVTIDFGFADVA</sequence>
<proteinExistence type="predicted"/>
<protein>
    <submittedName>
        <fullName evidence="1">Uncharacterized protein</fullName>
    </submittedName>
</protein>
<reference evidence="1" key="1">
    <citation type="journal article" date="2013" name="BMC Genomics">
        <title>Unscrambling butterfly oogenesis.</title>
        <authorList>
            <person name="Carter J.M."/>
            <person name="Baker S.C."/>
            <person name="Pink R."/>
            <person name="Carter D.R."/>
            <person name="Collins A."/>
            <person name="Tomlin J."/>
            <person name="Gibbs M."/>
            <person name="Breuker C.J."/>
        </authorList>
    </citation>
    <scope>NUCLEOTIDE SEQUENCE</scope>
    <source>
        <tissue evidence="1">Ovary</tissue>
    </source>
</reference>
<accession>S4PDL1</accession>